<evidence type="ECO:0000256" key="1">
    <source>
        <dbReference type="ARBA" id="ARBA00009407"/>
    </source>
</evidence>
<dbReference type="PANTHER" id="PTHR13335">
    <property type="entry name" value="TARGET OF RAPAMYCIN COMPLEX 2 SUBUNIT MAPKAP1"/>
    <property type="match status" value="1"/>
</dbReference>
<comment type="similarity">
    <text evidence="1">Belongs to the SIN1 family.</text>
</comment>
<feature type="domain" description="CRIM" evidence="2">
    <location>
        <begin position="128"/>
        <end position="254"/>
    </location>
</feature>
<keyword evidence="4" id="KW-1185">Reference proteome</keyword>
<dbReference type="GO" id="GO:0005886">
    <property type="term" value="C:plasma membrane"/>
    <property type="evidence" value="ECO:0007669"/>
    <property type="project" value="TreeGrafter"/>
</dbReference>
<sequence length="556" mass="62836">MAFFDEQELIDRIRHELRIEDDSGTCSRVVAPERRRSKYGGLPLNFRQATSSDDEDDHGCAYCDYEIPLFETPTHTKPVIEERLRSRTVESVEGSQTHLLGVSESQKEAMELFVPKEVHQDKENLPSRSAVSRFLKENSASLENPLLGYARFEAVGKQSSKTILVLYNAEEYSEDISRIKISIQPSAKVGEVIGYCLYRIFADSGNTLSGNVDDYQLLMADDGGEVETDLPPLDRSRSIGDLGFTVLALVSKAKSTSGGTKPTYKVIVYLPNGHQYIFELEHLDYTLEWLRDETLKRRQMDLVNRPPGLITDLNNGQITSGEATCMSFDRPSQLLPTEEDEALVTFRISRLHRLKKNWPAIMSIRWDLFDIVPLASNRISFLPNSYQKVISVPWINLCNVKAVDRKTSGTLYEVIHQILSLNVFILAQSSVLALTWLPVLGKKTDPLVNEVSLRLIAQAYENRTWKVVLVEFETTEKALQAKEHMVDIMHVLNSPAYQAYQHSYDGSRSPSEAAEAVLMEMADGLLPSPSRRLHKGSAIKKLTRIRRALTTRKLTL</sequence>
<dbReference type="InterPro" id="IPR031567">
    <property type="entry name" value="CRIM_dom"/>
</dbReference>
<dbReference type="AlphaFoldDB" id="A0A0K0DM46"/>
<dbReference type="InterPro" id="IPR057339">
    <property type="entry name" value="RBD_SIN1"/>
</dbReference>
<dbReference type="GO" id="GO:0005546">
    <property type="term" value="F:phosphatidylinositol-4,5-bisphosphate binding"/>
    <property type="evidence" value="ECO:0007669"/>
    <property type="project" value="TreeGrafter"/>
</dbReference>
<dbReference type="GO" id="GO:0038203">
    <property type="term" value="P:TORC2 signaling"/>
    <property type="evidence" value="ECO:0007669"/>
    <property type="project" value="TreeGrafter"/>
</dbReference>
<dbReference type="InterPro" id="IPR008828">
    <property type="entry name" value="Sin1/Avo1"/>
</dbReference>
<evidence type="ECO:0000259" key="2">
    <source>
        <dbReference type="Pfam" id="PF16978"/>
    </source>
</evidence>
<reference evidence="4" key="1">
    <citation type="submission" date="2012-09" db="EMBL/GenBank/DDBJ databases">
        <authorList>
            <person name="Martin A.A."/>
        </authorList>
    </citation>
    <scope>NUCLEOTIDE SEQUENCE</scope>
</reference>
<organism evidence="4 5">
    <name type="scientific">Angiostrongylus cantonensis</name>
    <name type="common">Rat lungworm</name>
    <dbReference type="NCBI Taxonomy" id="6313"/>
    <lineage>
        <taxon>Eukaryota</taxon>
        <taxon>Metazoa</taxon>
        <taxon>Ecdysozoa</taxon>
        <taxon>Nematoda</taxon>
        <taxon>Chromadorea</taxon>
        <taxon>Rhabditida</taxon>
        <taxon>Rhabditina</taxon>
        <taxon>Rhabditomorpha</taxon>
        <taxon>Strongyloidea</taxon>
        <taxon>Metastrongylidae</taxon>
        <taxon>Angiostrongylus</taxon>
    </lineage>
</organism>
<reference evidence="5" key="2">
    <citation type="submission" date="2017-02" db="UniProtKB">
        <authorList>
            <consortium name="WormBaseParasite"/>
        </authorList>
    </citation>
    <scope>IDENTIFICATION</scope>
</reference>
<dbReference type="STRING" id="6313.A0A0K0DM46"/>
<protein>
    <submittedName>
        <fullName evidence="5">CRIM domain-containing protein</fullName>
    </submittedName>
</protein>
<dbReference type="WBParaSite" id="ACAC_0001272901-mRNA-1">
    <property type="protein sequence ID" value="ACAC_0001272901-mRNA-1"/>
    <property type="gene ID" value="ACAC_0001272901"/>
</dbReference>
<accession>A0A0K0DM46</accession>
<evidence type="ECO:0000313" key="4">
    <source>
        <dbReference type="Proteomes" id="UP000035642"/>
    </source>
</evidence>
<dbReference type="Proteomes" id="UP000035642">
    <property type="component" value="Unassembled WGS sequence"/>
</dbReference>
<proteinExistence type="inferred from homology"/>
<dbReference type="PANTHER" id="PTHR13335:SF1">
    <property type="entry name" value="TARGET OF RAPAMYCIN COMPLEX 2 SUBUNIT MAPKAP1"/>
    <property type="match status" value="1"/>
</dbReference>
<evidence type="ECO:0000313" key="5">
    <source>
        <dbReference type="WBParaSite" id="ACAC_0001272901-mRNA-1"/>
    </source>
</evidence>
<dbReference type="Pfam" id="PF16978">
    <property type="entry name" value="CRIM"/>
    <property type="match status" value="1"/>
</dbReference>
<dbReference type="GO" id="GO:0005737">
    <property type="term" value="C:cytoplasm"/>
    <property type="evidence" value="ECO:0007669"/>
    <property type="project" value="TreeGrafter"/>
</dbReference>
<feature type="domain" description="Target of rapamycin complex 2 subunit MAPKAP1-like Ras-binding" evidence="3">
    <location>
        <begin position="272"/>
        <end position="301"/>
    </location>
</feature>
<dbReference type="GO" id="GO:0031932">
    <property type="term" value="C:TORC2 complex"/>
    <property type="evidence" value="ECO:0007669"/>
    <property type="project" value="InterPro"/>
</dbReference>
<dbReference type="Pfam" id="PF25322">
    <property type="entry name" value="RBD_SIN1"/>
    <property type="match status" value="1"/>
</dbReference>
<evidence type="ECO:0000259" key="3">
    <source>
        <dbReference type="Pfam" id="PF25322"/>
    </source>
</evidence>
<name>A0A0K0DM46_ANGCA</name>